<dbReference type="PROSITE" id="PS51197">
    <property type="entry name" value="HTH_RRF2_2"/>
    <property type="match status" value="1"/>
</dbReference>
<dbReference type="InterPro" id="IPR000944">
    <property type="entry name" value="Tscrpt_reg_Rrf2"/>
</dbReference>
<dbReference type="PANTHER" id="PTHR33221">
    <property type="entry name" value="WINGED HELIX-TURN-HELIX TRANSCRIPTIONAL REGULATOR, RRF2 FAMILY"/>
    <property type="match status" value="1"/>
</dbReference>
<protein>
    <submittedName>
        <fullName evidence="1">Transcriptional regulator</fullName>
    </submittedName>
</protein>
<gene>
    <name evidence="1" type="ORF">CBEIBR21_19500</name>
</gene>
<organism evidence="1 2">
    <name type="scientific">Clostridium beijerinckii</name>
    <name type="common">Clostridium MP</name>
    <dbReference type="NCBI Taxonomy" id="1520"/>
    <lineage>
        <taxon>Bacteria</taxon>
        <taxon>Bacillati</taxon>
        <taxon>Bacillota</taxon>
        <taxon>Clostridia</taxon>
        <taxon>Eubacteriales</taxon>
        <taxon>Clostridiaceae</taxon>
        <taxon>Clostridium</taxon>
    </lineage>
</organism>
<dbReference type="GO" id="GO:0003700">
    <property type="term" value="F:DNA-binding transcription factor activity"/>
    <property type="evidence" value="ECO:0007669"/>
    <property type="project" value="TreeGrafter"/>
</dbReference>
<dbReference type="PROSITE" id="PS01332">
    <property type="entry name" value="HTH_RRF2_1"/>
    <property type="match status" value="1"/>
</dbReference>
<reference evidence="1 2" key="1">
    <citation type="submission" date="2017-02" db="EMBL/GenBank/DDBJ databases">
        <title>Genome sequence of Clostridium beijerinckii Br21.</title>
        <authorList>
            <person name="Fonseca B.C."/>
            <person name="Guazzaroni M.E."/>
            <person name="Riano-Pachon D.M."/>
            <person name="Reginatto V."/>
        </authorList>
    </citation>
    <scope>NUCLEOTIDE SEQUENCE [LARGE SCALE GENOMIC DNA]</scope>
    <source>
        <strain evidence="1 2">Br21</strain>
    </source>
</reference>
<comment type="caution">
    <text evidence="1">The sequence shown here is derived from an EMBL/GenBank/DDBJ whole genome shotgun (WGS) entry which is preliminary data.</text>
</comment>
<dbReference type="InterPro" id="IPR030489">
    <property type="entry name" value="TR_Rrf2-type_CS"/>
</dbReference>
<evidence type="ECO:0000313" key="2">
    <source>
        <dbReference type="Proteomes" id="UP000190959"/>
    </source>
</evidence>
<dbReference type="EMBL" id="MWMH01000007">
    <property type="protein sequence ID" value="OOP71780.1"/>
    <property type="molecule type" value="Genomic_DNA"/>
</dbReference>
<proteinExistence type="predicted"/>
<dbReference type="Proteomes" id="UP000190959">
    <property type="component" value="Unassembled WGS sequence"/>
</dbReference>
<dbReference type="PANTHER" id="PTHR33221:SF9">
    <property type="entry name" value="RRF2 FAMILY PROTEIN"/>
    <property type="match status" value="1"/>
</dbReference>
<dbReference type="GO" id="GO:0005829">
    <property type="term" value="C:cytosol"/>
    <property type="evidence" value="ECO:0007669"/>
    <property type="project" value="TreeGrafter"/>
</dbReference>
<dbReference type="AlphaFoldDB" id="A0A1S9N2N9"/>
<dbReference type="SUPFAM" id="SSF46785">
    <property type="entry name" value="Winged helix' DNA-binding domain"/>
    <property type="match status" value="1"/>
</dbReference>
<accession>A0A1S9N2N9</accession>
<dbReference type="RefSeq" id="WP_078116757.1">
    <property type="nucleotide sequence ID" value="NZ_MWMH01000007.1"/>
</dbReference>
<name>A0A1S9N2N9_CLOBE</name>
<dbReference type="NCBIfam" id="TIGR00738">
    <property type="entry name" value="rrf2_super"/>
    <property type="match status" value="1"/>
</dbReference>
<dbReference type="Pfam" id="PF02082">
    <property type="entry name" value="Rrf2"/>
    <property type="match status" value="1"/>
</dbReference>
<dbReference type="Gene3D" id="1.10.10.10">
    <property type="entry name" value="Winged helix-like DNA-binding domain superfamily/Winged helix DNA-binding domain"/>
    <property type="match status" value="1"/>
</dbReference>
<dbReference type="InterPro" id="IPR036390">
    <property type="entry name" value="WH_DNA-bd_sf"/>
</dbReference>
<dbReference type="InterPro" id="IPR036388">
    <property type="entry name" value="WH-like_DNA-bd_sf"/>
</dbReference>
<evidence type="ECO:0000313" key="1">
    <source>
        <dbReference type="EMBL" id="OOP71780.1"/>
    </source>
</evidence>
<sequence>MKYTKATNYALHTIVYMIEHSKGEKVSVITLAKHFNVSVTYLSKILTQLVKAGLIDSTSGANGGYFFSKKAEEISFMDVINAVEGNCALFKCEFGESKCSIHKVMIEAENLMESYLQDKKIYEIANEENFEVNKE</sequence>